<dbReference type="PROSITE" id="PS00108">
    <property type="entry name" value="PROTEIN_KINASE_ST"/>
    <property type="match status" value="1"/>
</dbReference>
<keyword evidence="2 8" id="KW-0723">Serine/threonine-protein kinase</keyword>
<gene>
    <name evidence="10" type="ORF">M513_09351</name>
    <name evidence="11" type="ORF">M514_09351</name>
</gene>
<dbReference type="PROSITE" id="PS50011">
    <property type="entry name" value="PROTEIN_KINASE_DOM"/>
    <property type="match status" value="1"/>
</dbReference>
<evidence type="ECO:0000256" key="3">
    <source>
        <dbReference type="ARBA" id="ARBA00022679"/>
    </source>
</evidence>
<evidence type="ECO:0000256" key="4">
    <source>
        <dbReference type="ARBA" id="ARBA00022741"/>
    </source>
</evidence>
<dbReference type="EC" id="2.7.11.1" evidence="1"/>
<evidence type="ECO:0000256" key="1">
    <source>
        <dbReference type="ARBA" id="ARBA00012513"/>
    </source>
</evidence>
<dbReference type="PANTHER" id="PTHR44167">
    <property type="entry name" value="OVARIAN-SPECIFIC SERINE/THREONINE-PROTEIN KINASE LOK-RELATED"/>
    <property type="match status" value="1"/>
</dbReference>
<dbReference type="EMBL" id="KL363264">
    <property type="protein sequence ID" value="KFD49756.1"/>
    <property type="molecule type" value="Genomic_DNA"/>
</dbReference>
<organism evidence="10 12">
    <name type="scientific">Trichuris suis</name>
    <name type="common">pig whipworm</name>
    <dbReference type="NCBI Taxonomy" id="68888"/>
    <lineage>
        <taxon>Eukaryota</taxon>
        <taxon>Metazoa</taxon>
        <taxon>Ecdysozoa</taxon>
        <taxon>Nematoda</taxon>
        <taxon>Enoplea</taxon>
        <taxon>Dorylaimia</taxon>
        <taxon>Trichinellida</taxon>
        <taxon>Trichuridae</taxon>
        <taxon>Trichuris</taxon>
    </lineage>
</organism>
<evidence type="ECO:0000313" key="10">
    <source>
        <dbReference type="EMBL" id="KFD49756.1"/>
    </source>
</evidence>
<dbReference type="Pfam" id="PF00069">
    <property type="entry name" value="Pkinase"/>
    <property type="match status" value="2"/>
</dbReference>
<dbReference type="SMART" id="SM00220">
    <property type="entry name" value="S_TKc"/>
    <property type="match status" value="1"/>
</dbReference>
<comment type="similarity">
    <text evidence="8">Belongs to the protein kinase superfamily.</text>
</comment>
<keyword evidence="4 7" id="KW-0547">Nucleotide-binding</keyword>
<evidence type="ECO:0000313" key="12">
    <source>
        <dbReference type="Proteomes" id="UP000030764"/>
    </source>
</evidence>
<dbReference type="InterPro" id="IPR000719">
    <property type="entry name" value="Prot_kinase_dom"/>
</dbReference>
<dbReference type="PANTHER" id="PTHR44167:SF23">
    <property type="entry name" value="CDC7 KINASE, ISOFORM A-RELATED"/>
    <property type="match status" value="1"/>
</dbReference>
<dbReference type="AlphaFoldDB" id="A0A085LXR0"/>
<dbReference type="InterPro" id="IPR011009">
    <property type="entry name" value="Kinase-like_dom_sf"/>
</dbReference>
<evidence type="ECO:0000256" key="5">
    <source>
        <dbReference type="ARBA" id="ARBA00022777"/>
    </source>
</evidence>
<dbReference type="SUPFAM" id="SSF56112">
    <property type="entry name" value="Protein kinase-like (PK-like)"/>
    <property type="match status" value="1"/>
</dbReference>
<dbReference type="InterPro" id="IPR008271">
    <property type="entry name" value="Ser/Thr_kinase_AS"/>
</dbReference>
<evidence type="ECO:0000256" key="6">
    <source>
        <dbReference type="ARBA" id="ARBA00022840"/>
    </source>
</evidence>
<dbReference type="GO" id="GO:0005524">
    <property type="term" value="F:ATP binding"/>
    <property type="evidence" value="ECO:0007669"/>
    <property type="project" value="UniProtKB-UniRule"/>
</dbReference>
<dbReference type="InterPro" id="IPR017441">
    <property type="entry name" value="Protein_kinase_ATP_BS"/>
</dbReference>
<dbReference type="Proteomes" id="UP000030764">
    <property type="component" value="Unassembled WGS sequence"/>
</dbReference>
<accession>A0A085LXR0</accession>
<dbReference type="Gene3D" id="3.30.200.20">
    <property type="entry name" value="Phosphorylase Kinase, domain 1"/>
    <property type="match status" value="1"/>
</dbReference>
<dbReference type="EMBL" id="KL367504">
    <property type="protein sequence ID" value="KFD68498.1"/>
    <property type="molecule type" value="Genomic_DNA"/>
</dbReference>
<keyword evidence="6 7" id="KW-0067">ATP-binding</keyword>
<evidence type="ECO:0000256" key="2">
    <source>
        <dbReference type="ARBA" id="ARBA00022527"/>
    </source>
</evidence>
<protein>
    <recommendedName>
        <fullName evidence="1">non-specific serine/threonine protein kinase</fullName>
        <ecNumber evidence="1">2.7.11.1</ecNumber>
    </recommendedName>
</protein>
<dbReference type="GO" id="GO:0044773">
    <property type="term" value="P:mitotic DNA damage checkpoint signaling"/>
    <property type="evidence" value="ECO:0007669"/>
    <property type="project" value="TreeGrafter"/>
</dbReference>
<reference evidence="10 12" key="1">
    <citation type="journal article" date="2014" name="Nat. Genet.">
        <title>Genome and transcriptome of the porcine whipworm Trichuris suis.</title>
        <authorList>
            <person name="Jex A.R."/>
            <person name="Nejsum P."/>
            <person name="Schwarz E.M."/>
            <person name="Hu L."/>
            <person name="Young N.D."/>
            <person name="Hall R.S."/>
            <person name="Korhonen P.K."/>
            <person name="Liao S."/>
            <person name="Thamsborg S."/>
            <person name="Xia J."/>
            <person name="Xu P."/>
            <person name="Wang S."/>
            <person name="Scheerlinck J.P."/>
            <person name="Hofmann A."/>
            <person name="Sternberg P.W."/>
            <person name="Wang J."/>
            <person name="Gasser R.B."/>
        </authorList>
    </citation>
    <scope>NUCLEOTIDE SEQUENCE [LARGE SCALE GENOMIC DNA]</scope>
    <source>
        <strain evidence="11">DCEP-RM93F</strain>
        <strain evidence="10">DCEP-RM93M</strain>
    </source>
</reference>
<evidence type="ECO:0000313" key="11">
    <source>
        <dbReference type="EMBL" id="KFD68498.1"/>
    </source>
</evidence>
<dbReference type="Proteomes" id="UP000030758">
    <property type="component" value="Unassembled WGS sequence"/>
</dbReference>
<evidence type="ECO:0000256" key="7">
    <source>
        <dbReference type="PROSITE-ProRule" id="PRU10141"/>
    </source>
</evidence>
<sequence length="409" mass="45977">MTKEREKPEENVHKLCLEKDLMVQRLLGRGAFSSVYLVQHKPSGSCFALKALVPFGDPAHASNEIRILSSIGGRNNVIHLYAFTRIDDRVLFLLEYIDFDDFFVVARTATPQEAKYYMYNLLSTLNYIHRQGIIHRDVKPSNFLYSRKFRRYAMIDFGLALPYKSTSQHQVLFQDAAVPNNSEEKKLNCPSSMCCCSRSEGLVCDACMKRPRPSVNMTGTVGYRAPETIIFAANSISPAIDIWAAGVVFLCLLSHHYPFWVPEDDLASLTQIFAMLGTDVVSHAAKRMKRELESSVYYPPLNMAKICTFLAGAAEVRTTTTKEKLCNKCTVGASMLRLPSSTCFCLDNPPGVHRKSKDFKMYALLYAMLQPDPKKRVSAEEALSSKYFRSITQVNGKCNDGIEESVCSS</sequence>
<keyword evidence="5" id="KW-0418">Kinase</keyword>
<dbReference type="GO" id="GO:0004674">
    <property type="term" value="F:protein serine/threonine kinase activity"/>
    <property type="evidence" value="ECO:0007669"/>
    <property type="project" value="UniProtKB-KW"/>
</dbReference>
<evidence type="ECO:0000256" key="8">
    <source>
        <dbReference type="RuleBase" id="RU000304"/>
    </source>
</evidence>
<feature type="binding site" evidence="7">
    <location>
        <position position="50"/>
    </location>
    <ligand>
        <name>ATP</name>
        <dbReference type="ChEBI" id="CHEBI:30616"/>
    </ligand>
</feature>
<keyword evidence="3" id="KW-0808">Transferase</keyword>
<proteinExistence type="inferred from homology"/>
<dbReference type="GO" id="GO:0005634">
    <property type="term" value="C:nucleus"/>
    <property type="evidence" value="ECO:0007669"/>
    <property type="project" value="TreeGrafter"/>
</dbReference>
<evidence type="ECO:0000259" key="9">
    <source>
        <dbReference type="PROSITE" id="PS50011"/>
    </source>
</evidence>
<feature type="domain" description="Protein kinase" evidence="9">
    <location>
        <begin position="21"/>
        <end position="388"/>
    </location>
</feature>
<name>A0A085LXR0_9BILA</name>
<dbReference type="PROSITE" id="PS00107">
    <property type="entry name" value="PROTEIN_KINASE_ATP"/>
    <property type="match status" value="1"/>
</dbReference>
<dbReference type="Gene3D" id="1.10.510.10">
    <property type="entry name" value="Transferase(Phosphotransferase) domain 1"/>
    <property type="match status" value="1"/>
</dbReference>
<keyword evidence="12" id="KW-1185">Reference proteome</keyword>